<dbReference type="SUPFAM" id="SSF102848">
    <property type="entry name" value="NSFL1 (p97 ATPase) cofactor p47, SEP domain"/>
    <property type="match status" value="1"/>
</dbReference>
<evidence type="ECO:0000313" key="14">
    <source>
        <dbReference type="Proteomes" id="UP001497644"/>
    </source>
</evidence>
<evidence type="ECO:0000256" key="9">
    <source>
        <dbReference type="ARBA" id="ARBA00081109"/>
    </source>
</evidence>
<accession>A0AAV2NDA5</accession>
<dbReference type="PANTHER" id="PTHR23333">
    <property type="entry name" value="UBX DOMAIN CONTAINING PROTEIN"/>
    <property type="match status" value="1"/>
</dbReference>
<dbReference type="Pfam" id="PF08059">
    <property type="entry name" value="SEP"/>
    <property type="match status" value="1"/>
</dbReference>
<sequence>MLSNSLINAIIQNMSQGNSSVQSRKRLPRNSLFLSHDNNCKLKILPSSSCISNTTTGDSQTLKTDPSEDNKVVLDYSKSSNRINRTVSNANFSARKLWNNASKMTRNSIPINSVIEEESELISMLTKQLHLAESQMRKMQTVLTKAEEGLRTKDQEIGRLKRKIKEWEAKYKNQELLRKKEQRTQAKNSEYFYQRCLTLENKIVEMEKFLADYGLVWVGDMKNATNVHNGSNFLDACYDQLIANIDQLNLAAGKGEVHIHHNEKGGGATFKTPSCMTLKFYKNGMIVKGGPLRSYDDPTASSFIRDILDGYFPSELQQGYPDGVPFIIEDRRTELYVGDTANFPGQGYRLGKQSAVDSLLSTDSRRSNNVFQRSGRISPLPKDNAFENIPLLSLQTNRSLKSRISLETPSADLFSLRSQILASHNNVCSSSHIQSHINAELARSSRREKRELATKNMEFDMSTNEQSFLSRDILRTQSSNRTRYHSSSDRSSSSRPGTAGNRLRPRSKSASLSGGRLNIGMQSILRSKASSTAEINDIGRLKIANLTPGCSMTKHPRISKSATYTRKSTPPLLHQINEATGKSGELRLKVRSLTGSTVYLVHMFADESVAKLYELLDKAMQTSGHRGYKVVLSGYSPKRLERINAYLRESGISRDCVLHLVND</sequence>
<proteinExistence type="predicted"/>
<evidence type="ECO:0000313" key="13">
    <source>
        <dbReference type="EMBL" id="CAL1678148.1"/>
    </source>
</evidence>
<dbReference type="Proteomes" id="UP001497644">
    <property type="component" value="Chromosome 13"/>
</dbReference>
<evidence type="ECO:0000256" key="3">
    <source>
        <dbReference type="ARBA" id="ARBA00023054"/>
    </source>
</evidence>
<dbReference type="SMART" id="SM00553">
    <property type="entry name" value="SEP"/>
    <property type="match status" value="1"/>
</dbReference>
<dbReference type="EMBL" id="OZ034836">
    <property type="protein sequence ID" value="CAL1678148.1"/>
    <property type="molecule type" value="Genomic_DNA"/>
</dbReference>
<keyword evidence="3 10" id="KW-0175">Coiled coil</keyword>
<reference evidence="13" key="1">
    <citation type="submission" date="2024-04" db="EMBL/GenBank/DDBJ databases">
        <authorList>
            <consortium name="Molecular Ecology Group"/>
        </authorList>
    </citation>
    <scope>NUCLEOTIDE SEQUENCE</scope>
</reference>
<keyword evidence="4" id="KW-0206">Cytoskeleton</keyword>
<dbReference type="PROSITE" id="PS51399">
    <property type="entry name" value="SEP"/>
    <property type="match status" value="1"/>
</dbReference>
<name>A0AAV2NDA5_9HYME</name>
<gene>
    <name evidence="13" type="ORF">LPLAT_LOCUS4034</name>
</gene>
<dbReference type="InterPro" id="IPR036241">
    <property type="entry name" value="NSFL1C_SEP_dom_sf"/>
</dbReference>
<dbReference type="Gene3D" id="3.30.420.210">
    <property type="entry name" value="SEP domain"/>
    <property type="match status" value="1"/>
</dbReference>
<comment type="subcellular location">
    <subcellularLocation>
        <location evidence="1">Cytoplasm</location>
        <location evidence="1">Cytoskeleton</location>
    </subcellularLocation>
</comment>
<evidence type="ECO:0000256" key="8">
    <source>
        <dbReference type="ARBA" id="ARBA00075811"/>
    </source>
</evidence>
<evidence type="ECO:0000256" key="7">
    <source>
        <dbReference type="ARBA" id="ARBA00073759"/>
    </source>
</evidence>
<evidence type="ECO:0000256" key="2">
    <source>
        <dbReference type="ARBA" id="ARBA00022490"/>
    </source>
</evidence>
<feature type="compositionally biased region" description="Polar residues" evidence="11">
    <location>
        <begin position="468"/>
        <end position="481"/>
    </location>
</feature>
<dbReference type="GO" id="GO:0043161">
    <property type="term" value="P:proteasome-mediated ubiquitin-dependent protein catabolic process"/>
    <property type="evidence" value="ECO:0007669"/>
    <property type="project" value="TreeGrafter"/>
</dbReference>
<dbReference type="PANTHER" id="PTHR23333:SF4">
    <property type="entry name" value="UBX DOMAIN-CONTAINING PROTEIN 11"/>
    <property type="match status" value="1"/>
</dbReference>
<evidence type="ECO:0000256" key="6">
    <source>
        <dbReference type="ARBA" id="ARBA00062345"/>
    </source>
</evidence>
<evidence type="ECO:0000259" key="12">
    <source>
        <dbReference type="PROSITE" id="PS51399"/>
    </source>
</evidence>
<dbReference type="FunFam" id="3.30.420.210:FF:000003">
    <property type="entry name" value="UBX domain protein 11"/>
    <property type="match status" value="1"/>
</dbReference>
<protein>
    <recommendedName>
        <fullName evidence="7">UBX domain-containing protein 11</fullName>
    </recommendedName>
    <alternativeName>
        <fullName evidence="9">Socius</fullName>
    </alternativeName>
    <alternativeName>
        <fullName evidence="8">UBX domain-containing protein 5</fullName>
    </alternativeName>
</protein>
<dbReference type="GO" id="GO:0005856">
    <property type="term" value="C:cytoskeleton"/>
    <property type="evidence" value="ECO:0007669"/>
    <property type="project" value="UniProtKB-SubCell"/>
</dbReference>
<keyword evidence="2" id="KW-0963">Cytoplasm</keyword>
<dbReference type="InterPro" id="IPR012989">
    <property type="entry name" value="SEP_domain"/>
</dbReference>
<evidence type="ECO:0000256" key="11">
    <source>
        <dbReference type="SAM" id="MobiDB-lite"/>
    </source>
</evidence>
<organism evidence="13 14">
    <name type="scientific">Lasius platythorax</name>
    <dbReference type="NCBI Taxonomy" id="488582"/>
    <lineage>
        <taxon>Eukaryota</taxon>
        <taxon>Metazoa</taxon>
        <taxon>Ecdysozoa</taxon>
        <taxon>Arthropoda</taxon>
        <taxon>Hexapoda</taxon>
        <taxon>Insecta</taxon>
        <taxon>Pterygota</taxon>
        <taxon>Neoptera</taxon>
        <taxon>Endopterygota</taxon>
        <taxon>Hymenoptera</taxon>
        <taxon>Apocrita</taxon>
        <taxon>Aculeata</taxon>
        <taxon>Formicoidea</taxon>
        <taxon>Formicidae</taxon>
        <taxon>Formicinae</taxon>
        <taxon>Lasius</taxon>
        <taxon>Lasius</taxon>
    </lineage>
</organism>
<comment type="subunit">
    <text evidence="6">Interacts with GNA12, GNA13, RND1, RND2 and RND3.</text>
</comment>
<comment type="function">
    <text evidence="5">May be involved in the reorganization of actin cytoskeleton mediated by RND1, RND2 and RND3. Promotes RHOA activation mediated by GNA12 and GNA13.</text>
</comment>
<feature type="region of interest" description="Disordered" evidence="11">
    <location>
        <begin position="468"/>
        <end position="515"/>
    </location>
</feature>
<feature type="domain" description="SEP" evidence="12">
    <location>
        <begin position="273"/>
        <end position="337"/>
    </location>
</feature>
<evidence type="ECO:0000256" key="5">
    <source>
        <dbReference type="ARBA" id="ARBA00059434"/>
    </source>
</evidence>
<feature type="coiled-coil region" evidence="10">
    <location>
        <begin position="115"/>
        <end position="184"/>
    </location>
</feature>
<evidence type="ECO:0000256" key="1">
    <source>
        <dbReference type="ARBA" id="ARBA00004245"/>
    </source>
</evidence>
<dbReference type="GO" id="GO:0043130">
    <property type="term" value="F:ubiquitin binding"/>
    <property type="evidence" value="ECO:0007669"/>
    <property type="project" value="TreeGrafter"/>
</dbReference>
<evidence type="ECO:0000256" key="10">
    <source>
        <dbReference type="SAM" id="Coils"/>
    </source>
</evidence>
<evidence type="ECO:0000256" key="4">
    <source>
        <dbReference type="ARBA" id="ARBA00023212"/>
    </source>
</evidence>
<dbReference type="AlphaFoldDB" id="A0AAV2NDA5"/>
<keyword evidence="14" id="KW-1185">Reference proteome</keyword>